<feature type="compositionally biased region" description="Basic and acidic residues" evidence="1">
    <location>
        <begin position="49"/>
        <end position="74"/>
    </location>
</feature>
<proteinExistence type="predicted"/>
<dbReference type="GeneID" id="20823356"/>
<accession>F8MSV0</accession>
<evidence type="ECO:0000313" key="2">
    <source>
        <dbReference type="EMBL" id="EGO55133.1"/>
    </source>
</evidence>
<evidence type="ECO:0000256" key="1">
    <source>
        <dbReference type="SAM" id="MobiDB-lite"/>
    </source>
</evidence>
<organism evidence="2 3">
    <name type="scientific">Neurospora tetrasperma (strain FGSC 2508 / ATCC MYA-4615 / P0657)</name>
    <dbReference type="NCBI Taxonomy" id="510951"/>
    <lineage>
        <taxon>Eukaryota</taxon>
        <taxon>Fungi</taxon>
        <taxon>Dikarya</taxon>
        <taxon>Ascomycota</taxon>
        <taxon>Pezizomycotina</taxon>
        <taxon>Sordariomycetes</taxon>
        <taxon>Sordariomycetidae</taxon>
        <taxon>Sordariales</taxon>
        <taxon>Sordariaceae</taxon>
        <taxon>Neurospora</taxon>
    </lineage>
</organism>
<dbReference type="AlphaFoldDB" id="F8MSV0"/>
<dbReference type="VEuPathDB" id="FungiDB:NEUTE1DRAFT_117669"/>
<protein>
    <submittedName>
        <fullName evidence="2">Uncharacterized protein</fullName>
    </submittedName>
</protein>
<dbReference type="EMBL" id="GL891306">
    <property type="protein sequence ID" value="EGO55133.1"/>
    <property type="molecule type" value="Genomic_DNA"/>
</dbReference>
<reference evidence="3" key="1">
    <citation type="journal article" date="2011" name="Genetics">
        <title>Massive changes in genome architecture accompany the transition to self-fertility in the filamentous fungus Neurospora tetrasperma.</title>
        <authorList>
            <person name="Ellison C.E."/>
            <person name="Stajich J.E."/>
            <person name="Jacobson D.J."/>
            <person name="Natvig D.O."/>
            <person name="Lapidus A."/>
            <person name="Foster B."/>
            <person name="Aerts A."/>
            <person name="Riley R."/>
            <person name="Lindquist E.A."/>
            <person name="Grigoriev I.V."/>
            <person name="Taylor J.W."/>
        </authorList>
    </citation>
    <scope>NUCLEOTIDE SEQUENCE [LARGE SCALE GENOMIC DNA]</scope>
    <source>
        <strain evidence="3">FGSC 2508 / P0657</strain>
    </source>
</reference>
<gene>
    <name evidence="2" type="ORF">NEUTE1DRAFT_117669</name>
</gene>
<dbReference type="KEGG" id="nte:NEUTE1DRAFT117669"/>
<feature type="region of interest" description="Disordered" evidence="1">
    <location>
        <begin position="27"/>
        <end position="74"/>
    </location>
</feature>
<dbReference type="RefSeq" id="XP_009853002.1">
    <property type="nucleotide sequence ID" value="XM_009854700.1"/>
</dbReference>
<evidence type="ECO:0000313" key="3">
    <source>
        <dbReference type="Proteomes" id="UP000008065"/>
    </source>
</evidence>
<dbReference type="HOGENOM" id="CLU_2688406_0_0_1"/>
<dbReference type="Proteomes" id="UP000008065">
    <property type="component" value="Unassembled WGS sequence"/>
</dbReference>
<keyword evidence="3" id="KW-1185">Reference proteome</keyword>
<name>F8MSV0_NEUT8</name>
<sequence length="74" mass="8675">MAFTVYTIPPTIRPTTMRTHVRDCEQQQWKHSKHVRRQIPTIPKLTSHGPEHKTPVVKRDRGHPMSRHMDGRTG</sequence>